<protein>
    <submittedName>
        <fullName evidence="2">Uncharacterized protein</fullName>
    </submittedName>
</protein>
<sequence length="98" mass="11514">MLFSAVIEFRLGWMESMDAELRTQYSNQSVSESVFGGWVCLVCSLTYCIIRSYMHARMDGRLYCFFFQKIEMEIESGFRFVYRVSGIDWNGWDGKWGG</sequence>
<evidence type="ECO:0000313" key="3">
    <source>
        <dbReference type="Proteomes" id="UP000235672"/>
    </source>
</evidence>
<dbReference type="EMBL" id="KZ613488">
    <property type="protein sequence ID" value="PMD19608.1"/>
    <property type="molecule type" value="Genomic_DNA"/>
</dbReference>
<organism evidence="2 3">
    <name type="scientific">Hyaloscypha hepaticicola</name>
    <dbReference type="NCBI Taxonomy" id="2082293"/>
    <lineage>
        <taxon>Eukaryota</taxon>
        <taxon>Fungi</taxon>
        <taxon>Dikarya</taxon>
        <taxon>Ascomycota</taxon>
        <taxon>Pezizomycotina</taxon>
        <taxon>Leotiomycetes</taxon>
        <taxon>Helotiales</taxon>
        <taxon>Hyaloscyphaceae</taxon>
        <taxon>Hyaloscypha</taxon>
    </lineage>
</organism>
<evidence type="ECO:0000313" key="2">
    <source>
        <dbReference type="EMBL" id="PMD19608.1"/>
    </source>
</evidence>
<reference evidence="2 3" key="1">
    <citation type="submission" date="2016-05" db="EMBL/GenBank/DDBJ databases">
        <title>A degradative enzymes factory behind the ericoid mycorrhizal symbiosis.</title>
        <authorList>
            <consortium name="DOE Joint Genome Institute"/>
            <person name="Martino E."/>
            <person name="Morin E."/>
            <person name="Grelet G."/>
            <person name="Kuo A."/>
            <person name="Kohler A."/>
            <person name="Daghino S."/>
            <person name="Barry K."/>
            <person name="Choi C."/>
            <person name="Cichocki N."/>
            <person name="Clum A."/>
            <person name="Copeland A."/>
            <person name="Hainaut M."/>
            <person name="Haridas S."/>
            <person name="Labutti K."/>
            <person name="Lindquist E."/>
            <person name="Lipzen A."/>
            <person name="Khouja H.-R."/>
            <person name="Murat C."/>
            <person name="Ohm R."/>
            <person name="Olson A."/>
            <person name="Spatafora J."/>
            <person name="Veneault-Fourrey C."/>
            <person name="Henrissat B."/>
            <person name="Grigoriev I."/>
            <person name="Martin F."/>
            <person name="Perotto S."/>
        </authorList>
    </citation>
    <scope>NUCLEOTIDE SEQUENCE [LARGE SCALE GENOMIC DNA]</scope>
    <source>
        <strain evidence="2 3">UAMH 7357</strain>
    </source>
</reference>
<keyword evidence="1" id="KW-0472">Membrane</keyword>
<accession>A0A2J6Q024</accession>
<evidence type="ECO:0000256" key="1">
    <source>
        <dbReference type="SAM" id="Phobius"/>
    </source>
</evidence>
<proteinExistence type="predicted"/>
<name>A0A2J6Q024_9HELO</name>
<keyword evidence="1" id="KW-1133">Transmembrane helix</keyword>
<gene>
    <name evidence="2" type="ORF">NA56DRAFT_195274</name>
</gene>
<feature type="transmembrane region" description="Helical" evidence="1">
    <location>
        <begin position="35"/>
        <end position="53"/>
    </location>
</feature>
<dbReference type="Proteomes" id="UP000235672">
    <property type="component" value="Unassembled WGS sequence"/>
</dbReference>
<keyword evidence="1" id="KW-0812">Transmembrane</keyword>
<dbReference type="AlphaFoldDB" id="A0A2J6Q024"/>
<keyword evidence="3" id="KW-1185">Reference proteome</keyword>